<dbReference type="PANTHER" id="PTHR33172:SF99">
    <property type="entry name" value="COLD INDUCED PROTEIN-LIKE"/>
    <property type="match status" value="1"/>
</dbReference>
<keyword evidence="4" id="KW-1185">Reference proteome</keyword>
<dbReference type="RefSeq" id="XP_010917660.1">
    <property type="nucleotide sequence ID" value="XM_010919358.3"/>
</dbReference>
<feature type="compositionally biased region" description="Pro residues" evidence="3">
    <location>
        <begin position="212"/>
        <end position="222"/>
    </location>
</feature>
<dbReference type="InterPro" id="IPR051992">
    <property type="entry name" value="OxStress_Response_Reg"/>
</dbReference>
<reference evidence="5" key="1">
    <citation type="submission" date="2025-08" db="UniProtKB">
        <authorList>
            <consortium name="RefSeq"/>
        </authorList>
    </citation>
    <scope>IDENTIFICATION</scope>
</reference>
<dbReference type="OrthoDB" id="1938584at2759"/>
<dbReference type="PANTHER" id="PTHR33172">
    <property type="entry name" value="OS08G0516900 PROTEIN"/>
    <property type="match status" value="1"/>
</dbReference>
<comment type="subcellular location">
    <subcellularLocation>
        <location evidence="1">Nucleus</location>
    </subcellularLocation>
</comment>
<feature type="compositionally biased region" description="Low complexity" evidence="3">
    <location>
        <begin position="63"/>
        <end position="101"/>
    </location>
</feature>
<organism evidence="4 5">
    <name type="scientific">Elaeis guineensis var. tenera</name>
    <name type="common">Oil palm</name>
    <dbReference type="NCBI Taxonomy" id="51953"/>
    <lineage>
        <taxon>Eukaryota</taxon>
        <taxon>Viridiplantae</taxon>
        <taxon>Streptophyta</taxon>
        <taxon>Embryophyta</taxon>
        <taxon>Tracheophyta</taxon>
        <taxon>Spermatophyta</taxon>
        <taxon>Magnoliopsida</taxon>
        <taxon>Liliopsida</taxon>
        <taxon>Arecaceae</taxon>
        <taxon>Arecoideae</taxon>
        <taxon>Cocoseae</taxon>
        <taxon>Elaeidinae</taxon>
        <taxon>Elaeis</taxon>
    </lineage>
</organism>
<evidence type="ECO:0000313" key="5">
    <source>
        <dbReference type="RefSeq" id="XP_010917660.1"/>
    </source>
</evidence>
<feature type="compositionally biased region" description="Polar residues" evidence="3">
    <location>
        <begin position="192"/>
        <end position="209"/>
    </location>
</feature>
<dbReference type="AlphaFoldDB" id="A0A6I9R4H8"/>
<dbReference type="GO" id="GO:0006950">
    <property type="term" value="P:response to stress"/>
    <property type="evidence" value="ECO:0007669"/>
    <property type="project" value="UniProtKB-ARBA"/>
</dbReference>
<dbReference type="InParanoid" id="A0A6I9R4H8"/>
<evidence type="ECO:0000256" key="3">
    <source>
        <dbReference type="SAM" id="MobiDB-lite"/>
    </source>
</evidence>
<accession>A0A6I9R4H8</accession>
<dbReference type="Proteomes" id="UP000504607">
    <property type="component" value="Chromosome 3"/>
</dbReference>
<evidence type="ECO:0000256" key="1">
    <source>
        <dbReference type="ARBA" id="ARBA00004123"/>
    </source>
</evidence>
<gene>
    <name evidence="5" type="primary">LOC105042235</name>
</gene>
<keyword evidence="2" id="KW-0539">Nucleus</keyword>
<dbReference type="GO" id="GO:0005634">
    <property type="term" value="C:nucleus"/>
    <property type="evidence" value="ECO:0007669"/>
    <property type="project" value="UniProtKB-SubCell"/>
</dbReference>
<dbReference type="FunCoup" id="A0A6I9R4H8">
    <property type="interactions" value="167"/>
</dbReference>
<evidence type="ECO:0000256" key="2">
    <source>
        <dbReference type="ARBA" id="ARBA00023242"/>
    </source>
</evidence>
<evidence type="ECO:0000313" key="4">
    <source>
        <dbReference type="Proteomes" id="UP000504607"/>
    </source>
</evidence>
<proteinExistence type="predicted"/>
<feature type="region of interest" description="Disordered" evidence="3">
    <location>
        <begin position="192"/>
        <end position="222"/>
    </location>
</feature>
<sequence length="222" mass="24198">MQGLIDLSQGNFFCFLFSSFKHSEIIRRLLLLLRFQSMGEGLKEMFRKVSSPRAEDADELCESASLSTADSGDSTSSSSSDLTDDATSSSPTPFSPSSNASKLDSDGPVFQLSSLMAQLPIKRGLSKYYQGKSQSFTSLSDARCIEDLAKKEIPYKKKMKPCKSYAGNLDASQKSFYTPGPYNKTIAKKTTRGSCSSLVARRSSNSPLTISKPPPIPVNKNL</sequence>
<feature type="region of interest" description="Disordered" evidence="3">
    <location>
        <begin position="60"/>
        <end position="103"/>
    </location>
</feature>
<name>A0A6I9R4H8_ELAGV</name>
<protein>
    <submittedName>
        <fullName evidence="5">Uncharacterized protein LOC105042235</fullName>
    </submittedName>
</protein>